<feature type="chain" id="PRO_5012409350" evidence="2">
    <location>
        <begin position="22"/>
        <end position="120"/>
    </location>
</feature>
<dbReference type="PROSITE" id="PS51257">
    <property type="entry name" value="PROKAR_LIPOPROTEIN"/>
    <property type="match status" value="1"/>
</dbReference>
<dbReference type="RefSeq" id="WP_073175192.1">
    <property type="nucleotide sequence ID" value="NZ_FQVE01000005.1"/>
</dbReference>
<dbReference type="AlphaFoldDB" id="A0A1M5JJX4"/>
<evidence type="ECO:0000256" key="2">
    <source>
        <dbReference type="SAM" id="SignalP"/>
    </source>
</evidence>
<name>A0A1M5JJX4_9FLAO</name>
<gene>
    <name evidence="3" type="ORF">SAMN02787073_4216</name>
</gene>
<proteinExistence type="predicted"/>
<sequence>MKKSFLAAALCCMALSSCTNENMQLTSLENQKSEATENFKKALVSLNSPENLSTEEEKRAPDYPEMNERKLNLLYPAAKGMIQATGVQEAELLKATDGDKKAAVQWALEILRDNNTTTSL</sequence>
<keyword evidence="2" id="KW-0732">Signal</keyword>
<feature type="compositionally biased region" description="Basic and acidic residues" evidence="1">
    <location>
        <begin position="55"/>
        <end position="65"/>
    </location>
</feature>
<feature type="region of interest" description="Disordered" evidence="1">
    <location>
        <begin position="44"/>
        <end position="65"/>
    </location>
</feature>
<dbReference type="EMBL" id="FQVE01000005">
    <property type="protein sequence ID" value="SHG40549.1"/>
    <property type="molecule type" value="Genomic_DNA"/>
</dbReference>
<evidence type="ECO:0000313" key="3">
    <source>
        <dbReference type="EMBL" id="SHG40549.1"/>
    </source>
</evidence>
<reference evidence="4" key="1">
    <citation type="submission" date="2016-11" db="EMBL/GenBank/DDBJ databases">
        <authorList>
            <person name="Varghese N."/>
            <person name="Submissions S."/>
        </authorList>
    </citation>
    <scope>NUCLEOTIDE SEQUENCE [LARGE SCALE GENOMIC DNA]</scope>
    <source>
        <strain evidence="4">YR203</strain>
    </source>
</reference>
<dbReference type="Proteomes" id="UP000184108">
    <property type="component" value="Unassembled WGS sequence"/>
</dbReference>
<accession>A0A1M5JJX4</accession>
<protein>
    <submittedName>
        <fullName evidence="3">Uncharacterized protein</fullName>
    </submittedName>
</protein>
<evidence type="ECO:0000313" key="4">
    <source>
        <dbReference type="Proteomes" id="UP000184108"/>
    </source>
</evidence>
<feature type="signal peptide" evidence="2">
    <location>
        <begin position="1"/>
        <end position="21"/>
    </location>
</feature>
<evidence type="ECO:0000256" key="1">
    <source>
        <dbReference type="SAM" id="MobiDB-lite"/>
    </source>
</evidence>
<organism evidence="3 4">
    <name type="scientific">Chryseobacterium vrystaatense</name>
    <dbReference type="NCBI Taxonomy" id="307480"/>
    <lineage>
        <taxon>Bacteria</taxon>
        <taxon>Pseudomonadati</taxon>
        <taxon>Bacteroidota</taxon>
        <taxon>Flavobacteriia</taxon>
        <taxon>Flavobacteriales</taxon>
        <taxon>Weeksellaceae</taxon>
        <taxon>Chryseobacterium group</taxon>
        <taxon>Chryseobacterium</taxon>
    </lineage>
</organism>